<evidence type="ECO:0000313" key="6">
    <source>
        <dbReference type="EMBL" id="TCS84650.1"/>
    </source>
</evidence>
<evidence type="ECO:0000256" key="3">
    <source>
        <dbReference type="SAM" id="SignalP"/>
    </source>
</evidence>
<evidence type="ECO:0000256" key="2">
    <source>
        <dbReference type="ARBA" id="ARBA00023136"/>
    </source>
</evidence>
<dbReference type="Pfam" id="PF00144">
    <property type="entry name" value="Beta-lactamase"/>
    <property type="match status" value="1"/>
</dbReference>
<feature type="chain" id="PRO_5020902918" evidence="3">
    <location>
        <begin position="27"/>
        <end position="466"/>
    </location>
</feature>
<evidence type="ECO:0000259" key="4">
    <source>
        <dbReference type="Pfam" id="PF00144"/>
    </source>
</evidence>
<name>A0A4R3KLB2_9SPHI</name>
<comment type="subcellular location">
    <subcellularLocation>
        <location evidence="1">Membrane</location>
    </subcellularLocation>
</comment>
<keyword evidence="7" id="KW-1185">Reference proteome</keyword>
<dbReference type="PANTHER" id="PTHR46825:SF11">
    <property type="entry name" value="PENICILLIN-BINDING PROTEIN 4"/>
    <property type="match status" value="1"/>
</dbReference>
<evidence type="ECO:0000256" key="1">
    <source>
        <dbReference type="ARBA" id="ARBA00004370"/>
    </source>
</evidence>
<feature type="domain" description="Beta-lactamase-related" evidence="4">
    <location>
        <begin position="49"/>
        <end position="342"/>
    </location>
</feature>
<proteinExistence type="predicted"/>
<evidence type="ECO:0000259" key="5">
    <source>
        <dbReference type="Pfam" id="PF11954"/>
    </source>
</evidence>
<dbReference type="InterPro" id="IPR001466">
    <property type="entry name" value="Beta-lactam-related"/>
</dbReference>
<dbReference type="InterPro" id="IPR021860">
    <property type="entry name" value="Peptidase_S12_Pab87-rel_C"/>
</dbReference>
<dbReference type="Proteomes" id="UP000295807">
    <property type="component" value="Unassembled WGS sequence"/>
</dbReference>
<sequence>MQYPLTFTARILLAGLFTLASASLLAQPRQDTAASLSQKLDEYLLSAAGQYRFNGAALVARRGKILLNKGYGWQDAASKAPNDTSTVFPILSITKSFTSTVILSLQEEGKLSVKDPLSKYFPDFPKGGQITLRHLLSHTSGIYNYTNDIGKEDSAIICYPVPKQRILDIFYNKRLEFKPGKQFSYNNSGFFLLGMIVEKVTGKPYEQVVRERIFEPLGMNRSGFDFIHLPEEVKARGYDRLTAEEQRPSNPWDSTVSYAAGSIYSTTNDMYKWARAVAHQELISKESWEQAFTPYRDRYGYGWWIDTLFGHRYVTHSGGGFGFMSNLMYFPEEDVTIMLFNNFGDYGQSLHQINTGLSAIMFNKRYDLWTSREIVEVPEKILKSYTGTYTLDGKAKVFITLSGRQLFAEGNSPQSIPRLPLLAQSENVFFLEEFNVTFRFAADPEEKDLQLVVHEKGQDFQWKKIK</sequence>
<dbReference type="OrthoDB" id="9798166at2"/>
<dbReference type="SUPFAM" id="SSF56601">
    <property type="entry name" value="beta-lactamase/transpeptidase-like"/>
    <property type="match status" value="1"/>
</dbReference>
<feature type="domain" description="Peptidase S12 Pab87-related C-terminal" evidence="5">
    <location>
        <begin position="375"/>
        <end position="454"/>
    </location>
</feature>
<keyword evidence="3" id="KW-0732">Signal</keyword>
<comment type="caution">
    <text evidence="6">The sequence shown here is derived from an EMBL/GenBank/DDBJ whole genome shotgun (WGS) entry which is preliminary data.</text>
</comment>
<protein>
    <submittedName>
        <fullName evidence="6">CubicO group peptidase (Beta-lactamase class C family)</fullName>
    </submittedName>
</protein>
<dbReference type="PANTHER" id="PTHR46825">
    <property type="entry name" value="D-ALANYL-D-ALANINE-CARBOXYPEPTIDASE/ENDOPEPTIDASE AMPH"/>
    <property type="match status" value="1"/>
</dbReference>
<reference evidence="6 7" key="1">
    <citation type="submission" date="2019-03" db="EMBL/GenBank/DDBJ databases">
        <title>Genomic Encyclopedia of Type Strains, Phase IV (KMG-IV): sequencing the most valuable type-strain genomes for metagenomic binning, comparative biology and taxonomic classification.</title>
        <authorList>
            <person name="Goeker M."/>
        </authorList>
    </citation>
    <scope>NUCLEOTIDE SEQUENCE [LARGE SCALE GENOMIC DNA]</scope>
    <source>
        <strain evidence="6 7">DSM 21100</strain>
    </source>
</reference>
<dbReference type="RefSeq" id="WP_132130707.1">
    <property type="nucleotide sequence ID" value="NZ_CP042432.1"/>
</dbReference>
<organism evidence="6 7">
    <name type="scientific">Anseongella ginsenosidimutans</name>
    <dbReference type="NCBI Taxonomy" id="496056"/>
    <lineage>
        <taxon>Bacteria</taxon>
        <taxon>Pseudomonadati</taxon>
        <taxon>Bacteroidota</taxon>
        <taxon>Sphingobacteriia</taxon>
        <taxon>Sphingobacteriales</taxon>
        <taxon>Sphingobacteriaceae</taxon>
        <taxon>Anseongella</taxon>
    </lineage>
</organism>
<feature type="signal peptide" evidence="3">
    <location>
        <begin position="1"/>
        <end position="26"/>
    </location>
</feature>
<dbReference type="InterPro" id="IPR012338">
    <property type="entry name" value="Beta-lactam/transpept-like"/>
</dbReference>
<dbReference type="Pfam" id="PF11954">
    <property type="entry name" value="DUF3471"/>
    <property type="match status" value="1"/>
</dbReference>
<dbReference type="EMBL" id="SMAD01000020">
    <property type="protein sequence ID" value="TCS84650.1"/>
    <property type="molecule type" value="Genomic_DNA"/>
</dbReference>
<evidence type="ECO:0000313" key="7">
    <source>
        <dbReference type="Proteomes" id="UP000295807"/>
    </source>
</evidence>
<dbReference type="Gene3D" id="3.40.710.10">
    <property type="entry name" value="DD-peptidase/beta-lactamase superfamily"/>
    <property type="match status" value="1"/>
</dbReference>
<dbReference type="GO" id="GO:0016020">
    <property type="term" value="C:membrane"/>
    <property type="evidence" value="ECO:0007669"/>
    <property type="project" value="UniProtKB-SubCell"/>
</dbReference>
<keyword evidence="2" id="KW-0472">Membrane</keyword>
<dbReference type="InterPro" id="IPR050491">
    <property type="entry name" value="AmpC-like"/>
</dbReference>
<gene>
    <name evidence="6" type="ORF">EDD80_12016</name>
</gene>
<dbReference type="AlphaFoldDB" id="A0A4R3KLB2"/>
<accession>A0A4R3KLB2</accession>